<keyword evidence="2" id="KW-0472">Membrane</keyword>
<accession>X6NEP8</accession>
<keyword evidence="4" id="KW-1185">Reference proteome</keyword>
<feature type="coiled-coil region" evidence="1">
    <location>
        <begin position="97"/>
        <end position="135"/>
    </location>
</feature>
<evidence type="ECO:0000313" key="3">
    <source>
        <dbReference type="EMBL" id="ETO24805.1"/>
    </source>
</evidence>
<dbReference type="EMBL" id="ASPP01008950">
    <property type="protein sequence ID" value="ETO24805.1"/>
    <property type="molecule type" value="Genomic_DNA"/>
</dbReference>
<protein>
    <recommendedName>
        <fullName evidence="5">Viral A-type inclusion protein</fullName>
    </recommendedName>
</protein>
<dbReference type="SUPFAM" id="SSF161256">
    <property type="entry name" value="RILP dimerisation region"/>
    <property type="match status" value="1"/>
</dbReference>
<evidence type="ECO:0000256" key="2">
    <source>
        <dbReference type="SAM" id="Phobius"/>
    </source>
</evidence>
<keyword evidence="2" id="KW-1133">Transmembrane helix</keyword>
<feature type="non-terminal residue" evidence="3">
    <location>
        <position position="185"/>
    </location>
</feature>
<organism evidence="3 4">
    <name type="scientific">Reticulomyxa filosa</name>
    <dbReference type="NCBI Taxonomy" id="46433"/>
    <lineage>
        <taxon>Eukaryota</taxon>
        <taxon>Sar</taxon>
        <taxon>Rhizaria</taxon>
        <taxon>Retaria</taxon>
        <taxon>Foraminifera</taxon>
        <taxon>Monothalamids</taxon>
        <taxon>Reticulomyxidae</taxon>
        <taxon>Reticulomyxa</taxon>
    </lineage>
</organism>
<comment type="caution">
    <text evidence="3">The sequence shown here is derived from an EMBL/GenBank/DDBJ whole genome shotgun (WGS) entry which is preliminary data.</text>
</comment>
<gene>
    <name evidence="3" type="ORF">RFI_12356</name>
</gene>
<evidence type="ECO:0008006" key="5">
    <source>
        <dbReference type="Google" id="ProtNLM"/>
    </source>
</evidence>
<reference evidence="3 4" key="1">
    <citation type="journal article" date="2013" name="Curr. Biol.">
        <title>The Genome of the Foraminiferan Reticulomyxa filosa.</title>
        <authorList>
            <person name="Glockner G."/>
            <person name="Hulsmann N."/>
            <person name="Schleicher M."/>
            <person name="Noegel A.A."/>
            <person name="Eichinger L."/>
            <person name="Gallinger C."/>
            <person name="Pawlowski J."/>
            <person name="Sierra R."/>
            <person name="Euteneuer U."/>
            <person name="Pillet L."/>
            <person name="Moustafa A."/>
            <person name="Platzer M."/>
            <person name="Groth M."/>
            <person name="Szafranski K."/>
            <person name="Schliwa M."/>
        </authorList>
    </citation>
    <scope>NUCLEOTIDE SEQUENCE [LARGE SCALE GENOMIC DNA]</scope>
</reference>
<dbReference type="Proteomes" id="UP000023152">
    <property type="component" value="Unassembled WGS sequence"/>
</dbReference>
<feature type="coiled-coil region" evidence="1">
    <location>
        <begin position="30"/>
        <end position="57"/>
    </location>
</feature>
<name>X6NEP8_RETFI</name>
<keyword evidence="1" id="KW-0175">Coiled coil</keyword>
<keyword evidence="2" id="KW-0812">Transmembrane</keyword>
<sequence>MEALMQPREKRGILGFRTNVLNDDVVFRQNAQLETKLKTQENEKKQLVTQIQDLTNKCSIRKCFCKKKKKNVSNSNKNGNFIATYMYMFIYLVSLKCNELEKEKKEQVDVFENERNALKAQLTDLEEEMMQCTTDLKSTKTTNAQMQEQISRQVKKYNELVNVLSTVSHLFLFFFFYTNIYTYIL</sequence>
<evidence type="ECO:0000313" key="4">
    <source>
        <dbReference type="Proteomes" id="UP000023152"/>
    </source>
</evidence>
<dbReference type="AlphaFoldDB" id="X6NEP8"/>
<feature type="transmembrane region" description="Helical" evidence="2">
    <location>
        <begin position="160"/>
        <end position="184"/>
    </location>
</feature>
<evidence type="ECO:0000256" key="1">
    <source>
        <dbReference type="SAM" id="Coils"/>
    </source>
</evidence>
<proteinExistence type="predicted"/>